<evidence type="ECO:0000313" key="10">
    <source>
        <dbReference type="Proteomes" id="UP001548832"/>
    </source>
</evidence>
<reference evidence="9 10" key="1">
    <citation type="submission" date="2024-06" db="EMBL/GenBank/DDBJ databases">
        <authorList>
            <person name="Kim D.-U."/>
        </authorList>
    </citation>
    <scope>NUCLEOTIDE SEQUENCE [LARGE SCALE GENOMIC DNA]</scope>
    <source>
        <strain evidence="9 10">KACC15460</strain>
    </source>
</reference>
<keyword evidence="2 7" id="KW-0813">Transport</keyword>
<name>A0ABV2DEF4_9HYPH</name>
<keyword evidence="4 7" id="KW-0812">Transmembrane</keyword>
<feature type="transmembrane region" description="Helical" evidence="7">
    <location>
        <begin position="225"/>
        <end position="246"/>
    </location>
</feature>
<comment type="subcellular location">
    <subcellularLocation>
        <location evidence="1 7">Cell membrane</location>
        <topology evidence="1 7">Multi-pass membrane protein</topology>
    </subcellularLocation>
</comment>
<organism evidence="9 10">
    <name type="scientific">Mesorhizobium shangrilense</name>
    <dbReference type="NCBI Taxonomy" id="460060"/>
    <lineage>
        <taxon>Bacteria</taxon>
        <taxon>Pseudomonadati</taxon>
        <taxon>Pseudomonadota</taxon>
        <taxon>Alphaproteobacteria</taxon>
        <taxon>Hyphomicrobiales</taxon>
        <taxon>Phyllobacteriaceae</taxon>
        <taxon>Mesorhizobium</taxon>
    </lineage>
</organism>
<evidence type="ECO:0000256" key="3">
    <source>
        <dbReference type="ARBA" id="ARBA00022475"/>
    </source>
</evidence>
<accession>A0ABV2DEF4</accession>
<evidence type="ECO:0000256" key="6">
    <source>
        <dbReference type="ARBA" id="ARBA00023136"/>
    </source>
</evidence>
<evidence type="ECO:0000256" key="1">
    <source>
        <dbReference type="ARBA" id="ARBA00004651"/>
    </source>
</evidence>
<evidence type="ECO:0000259" key="8">
    <source>
        <dbReference type="PROSITE" id="PS50928"/>
    </source>
</evidence>
<comment type="caution">
    <text evidence="9">The sequence shown here is derived from an EMBL/GenBank/DDBJ whole genome shotgun (WGS) entry which is preliminary data.</text>
</comment>
<dbReference type="EMBL" id="JBEWSZ010000001">
    <property type="protein sequence ID" value="MET2828425.1"/>
    <property type="molecule type" value="Genomic_DNA"/>
</dbReference>
<evidence type="ECO:0000256" key="4">
    <source>
        <dbReference type="ARBA" id="ARBA00022692"/>
    </source>
</evidence>
<keyword evidence="6 7" id="KW-0472">Membrane</keyword>
<feature type="transmembrane region" description="Helical" evidence="7">
    <location>
        <begin position="127"/>
        <end position="151"/>
    </location>
</feature>
<dbReference type="InterPro" id="IPR000515">
    <property type="entry name" value="MetI-like"/>
</dbReference>
<protein>
    <submittedName>
        <fullName evidence="9">ABC transporter permease</fullName>
    </submittedName>
</protein>
<keyword evidence="5 7" id="KW-1133">Transmembrane helix</keyword>
<feature type="transmembrane region" description="Helical" evidence="7">
    <location>
        <begin position="99"/>
        <end position="121"/>
    </location>
</feature>
<dbReference type="Proteomes" id="UP001548832">
    <property type="component" value="Unassembled WGS sequence"/>
</dbReference>
<dbReference type="CDD" id="cd06261">
    <property type="entry name" value="TM_PBP2"/>
    <property type="match status" value="1"/>
</dbReference>
<proteinExistence type="inferred from homology"/>
<evidence type="ECO:0000256" key="2">
    <source>
        <dbReference type="ARBA" id="ARBA00022448"/>
    </source>
</evidence>
<comment type="similarity">
    <text evidence="7">Belongs to the binding-protein-dependent transport system permease family.</text>
</comment>
<dbReference type="InterPro" id="IPR035906">
    <property type="entry name" value="MetI-like_sf"/>
</dbReference>
<dbReference type="PROSITE" id="PS50928">
    <property type="entry name" value="ABC_TM1"/>
    <property type="match status" value="1"/>
</dbReference>
<evidence type="ECO:0000313" key="9">
    <source>
        <dbReference type="EMBL" id="MET2828425.1"/>
    </source>
</evidence>
<keyword evidence="3" id="KW-1003">Cell membrane</keyword>
<keyword evidence="10" id="KW-1185">Reference proteome</keyword>
<dbReference type="RefSeq" id="WP_354460422.1">
    <property type="nucleotide sequence ID" value="NZ_JBEWSZ010000001.1"/>
</dbReference>
<sequence length="262" mass="28331">MQGIRALDLLLRFRAFISFLIIVAAWQAIAMLGLVPEKYFPGIPAIAPGLWNMMTSGELARAEWLTLLRALTGLAAASVLGIGLAVLSDLSPIFRRGFAPIAALVQPIPPAAVVPMAVFMLGLGPKLYAFIIILVTVWPPYFNGVAALASVSDVQIRSGQMLGLSRWQILRQIKFQAALPEIFAGIRYASTISLIAVVVAEMLAGHDGLGFLLIRKAFALRIPEVYALMFVCAANGILMNAVVNALRWRLAGWHLRMTGQPA</sequence>
<feature type="transmembrane region" description="Helical" evidence="7">
    <location>
        <begin position="182"/>
        <end position="205"/>
    </location>
</feature>
<feature type="domain" description="ABC transmembrane type-1" evidence="8">
    <location>
        <begin position="63"/>
        <end position="247"/>
    </location>
</feature>
<dbReference type="PANTHER" id="PTHR30151:SF41">
    <property type="entry name" value="ABC TRANSPORTER PERMEASE PROTEIN"/>
    <property type="match status" value="1"/>
</dbReference>
<feature type="transmembrane region" description="Helical" evidence="7">
    <location>
        <begin position="64"/>
        <end position="87"/>
    </location>
</feature>
<evidence type="ECO:0000256" key="7">
    <source>
        <dbReference type="RuleBase" id="RU363032"/>
    </source>
</evidence>
<feature type="transmembrane region" description="Helical" evidence="7">
    <location>
        <begin position="12"/>
        <end position="35"/>
    </location>
</feature>
<gene>
    <name evidence="9" type="ORF">ABVQ20_15695</name>
</gene>
<dbReference type="PANTHER" id="PTHR30151">
    <property type="entry name" value="ALKANE SULFONATE ABC TRANSPORTER-RELATED, MEMBRANE SUBUNIT"/>
    <property type="match status" value="1"/>
</dbReference>
<evidence type="ECO:0000256" key="5">
    <source>
        <dbReference type="ARBA" id="ARBA00022989"/>
    </source>
</evidence>
<dbReference type="Pfam" id="PF00528">
    <property type="entry name" value="BPD_transp_1"/>
    <property type="match status" value="1"/>
</dbReference>
<dbReference type="SUPFAM" id="SSF161098">
    <property type="entry name" value="MetI-like"/>
    <property type="match status" value="1"/>
</dbReference>
<dbReference type="Gene3D" id="1.10.3720.10">
    <property type="entry name" value="MetI-like"/>
    <property type="match status" value="1"/>
</dbReference>